<name>M1DKK2_SOLTU</name>
<dbReference type="PaxDb" id="4113-PGSC0003DMT400090517"/>
<reference evidence="3" key="1">
    <citation type="journal article" date="2011" name="Nature">
        <title>Genome sequence and analysis of the tuber crop potato.</title>
        <authorList>
            <consortium name="The Potato Genome Sequencing Consortium"/>
        </authorList>
    </citation>
    <scope>NUCLEOTIDE SEQUENCE [LARGE SCALE GENOMIC DNA]</scope>
    <source>
        <strain evidence="3">cv. DM1-3 516 R44</strain>
    </source>
</reference>
<keyword evidence="3" id="KW-1185">Reference proteome</keyword>
<reference evidence="2" key="2">
    <citation type="submission" date="2015-06" db="UniProtKB">
        <authorList>
            <consortium name="EnsemblPlants"/>
        </authorList>
    </citation>
    <scope>IDENTIFICATION</scope>
    <source>
        <strain evidence="2">DM1-3 516 R44</strain>
    </source>
</reference>
<keyword evidence="1" id="KW-0812">Transmembrane</keyword>
<evidence type="ECO:0000313" key="3">
    <source>
        <dbReference type="Proteomes" id="UP000011115"/>
    </source>
</evidence>
<keyword evidence="1" id="KW-0472">Membrane</keyword>
<feature type="transmembrane region" description="Helical" evidence="1">
    <location>
        <begin position="51"/>
        <end position="70"/>
    </location>
</feature>
<dbReference type="AlphaFoldDB" id="M1DKK2"/>
<evidence type="ECO:0000313" key="2">
    <source>
        <dbReference type="EnsemblPlants" id="PGSC0003DMT400090517"/>
    </source>
</evidence>
<dbReference type="InParanoid" id="M1DKK2"/>
<evidence type="ECO:0000256" key="1">
    <source>
        <dbReference type="SAM" id="Phobius"/>
    </source>
</evidence>
<feature type="transmembrane region" description="Helical" evidence="1">
    <location>
        <begin position="21"/>
        <end position="39"/>
    </location>
</feature>
<dbReference type="Gramene" id="PGSC0003DMT400090517">
    <property type="protein sequence ID" value="PGSC0003DMT400090517"/>
    <property type="gene ID" value="PGSC0003DMG400040088"/>
</dbReference>
<keyword evidence="1" id="KW-1133">Transmembrane helix</keyword>
<dbReference type="Proteomes" id="UP000011115">
    <property type="component" value="Unassembled WGS sequence"/>
</dbReference>
<accession>M1DKK2</accession>
<organism evidence="2 3">
    <name type="scientific">Solanum tuberosum</name>
    <name type="common">Potato</name>
    <dbReference type="NCBI Taxonomy" id="4113"/>
    <lineage>
        <taxon>Eukaryota</taxon>
        <taxon>Viridiplantae</taxon>
        <taxon>Streptophyta</taxon>
        <taxon>Embryophyta</taxon>
        <taxon>Tracheophyta</taxon>
        <taxon>Spermatophyta</taxon>
        <taxon>Magnoliopsida</taxon>
        <taxon>eudicotyledons</taxon>
        <taxon>Gunneridae</taxon>
        <taxon>Pentapetalae</taxon>
        <taxon>asterids</taxon>
        <taxon>lamiids</taxon>
        <taxon>Solanales</taxon>
        <taxon>Solanaceae</taxon>
        <taxon>Solanoideae</taxon>
        <taxon>Solaneae</taxon>
        <taxon>Solanum</taxon>
    </lineage>
</organism>
<proteinExistence type="predicted"/>
<dbReference type="HOGENOM" id="CLU_2659328_0_0_1"/>
<sequence length="76" mass="8159">MESAAFGSSSSWVLRFCSYRNLQLLGLLLHGFYVSAATASSPGANSSKCLLAAKLSSSVYIVIAIFFKLFPDRFGS</sequence>
<protein>
    <submittedName>
        <fullName evidence="2">Uncharacterized protein</fullName>
    </submittedName>
</protein>
<dbReference type="EnsemblPlants" id="PGSC0003DMT400090517">
    <property type="protein sequence ID" value="PGSC0003DMT400090517"/>
    <property type="gene ID" value="PGSC0003DMG400040088"/>
</dbReference>